<keyword evidence="2 4" id="KW-0167">Capsid protein</keyword>
<accession>A0A8S5KZJ0</accession>
<organism evidence="4 5">
    <name type="scientific">ssRNA phage SRR6960803_6</name>
    <dbReference type="NCBI Taxonomy" id="2786622"/>
    <lineage>
        <taxon>Viruses</taxon>
        <taxon>Riboviria</taxon>
        <taxon>Orthornavirae</taxon>
        <taxon>Lenarviricota</taxon>
        <taxon>Leviviricetes</taxon>
        <taxon>Norzivirales</taxon>
        <taxon>Fiersviridae</taxon>
        <taxon>Ulinhavirus</taxon>
        <taxon>Ulinhavirus borborovivens</taxon>
        <taxon>Pipunevirus borborovivens</taxon>
    </lineage>
</organism>
<dbReference type="Gene3D" id="3.30.380.10">
    <property type="entry name" value="MS2 Viral Coat Protein"/>
    <property type="match status" value="1"/>
</dbReference>
<dbReference type="Proteomes" id="UP000681440">
    <property type="component" value="Segment"/>
</dbReference>
<proteinExistence type="predicted"/>
<keyword evidence="5" id="KW-1185">Reference proteome</keyword>
<dbReference type="KEGG" id="vg:80398849"/>
<reference evidence="4" key="1">
    <citation type="submission" date="2020-09" db="EMBL/GenBank/DDBJ databases">
        <title>Leviviricetes taxonomy.</title>
        <authorList>
            <person name="Stockdale S.R."/>
            <person name="Callanan J."/>
            <person name="Adriaenssens E.M."/>
            <person name="Kuhn J.H."/>
            <person name="Rumnieks J."/>
            <person name="Shkoporov A."/>
            <person name="Draper L.A."/>
            <person name="Ross P."/>
            <person name="Hill C."/>
        </authorList>
    </citation>
    <scope>NUCLEOTIDE SEQUENCE</scope>
</reference>
<evidence type="ECO:0000256" key="1">
    <source>
        <dbReference type="ARBA" id="ARBA00004328"/>
    </source>
</evidence>
<evidence type="ECO:0000256" key="3">
    <source>
        <dbReference type="ARBA" id="ARBA00022844"/>
    </source>
</evidence>
<evidence type="ECO:0000256" key="2">
    <source>
        <dbReference type="ARBA" id="ARBA00022561"/>
    </source>
</evidence>
<dbReference type="EMBL" id="BK013608">
    <property type="protein sequence ID" value="DAD50720.1"/>
    <property type="molecule type" value="Genomic_RNA"/>
</dbReference>
<comment type="subcellular location">
    <subcellularLocation>
        <location evidence="1">Virion</location>
    </subcellularLocation>
</comment>
<dbReference type="RefSeq" id="YP_010769745.1">
    <property type="nucleotide sequence ID" value="NC_074063.1"/>
</dbReference>
<evidence type="ECO:0000313" key="4">
    <source>
        <dbReference type="EMBL" id="DAD50720.1"/>
    </source>
</evidence>
<evidence type="ECO:0000313" key="5">
    <source>
        <dbReference type="Proteomes" id="UP000681440"/>
    </source>
</evidence>
<name>A0A8S5KZJ0_9VIRU</name>
<dbReference type="GO" id="GO:0019028">
    <property type="term" value="C:viral capsid"/>
    <property type="evidence" value="ECO:0007669"/>
    <property type="project" value="UniProtKB-KW"/>
</dbReference>
<gene>
    <name evidence="4" type="primary">SRR6960803_6_3</name>
</gene>
<protein>
    <submittedName>
        <fullName evidence="4">Coat protein</fullName>
    </submittedName>
</protein>
<keyword evidence="3" id="KW-0946">Virion</keyword>
<dbReference type="GeneID" id="80398849"/>
<sequence>MSAMANIVVYDGATTPVAHTCVPVLQKLDGGTVFALWREQVPSLPNEAQVRVEMRQRTLRSGVLETRTRVVVPVMESISGQNAAGYTAAPKVAYEDANEWVNYSHPRSTITGRRVAKQLLTNLSNNVATTVAAATTGVFDEANVQSVMPT</sequence>
<dbReference type="InterPro" id="IPR015954">
    <property type="entry name" value="Phage_RNA-type_capsid"/>
</dbReference>